<dbReference type="GeneID" id="94692791"/>
<dbReference type="RefSeq" id="WP_074922878.1">
    <property type="nucleotide sequence ID" value="NZ_CP141274.1"/>
</dbReference>
<sequence length="121" mass="12817">MNTKFRAPGDQPLHVSLTSGHTMVVPASPEGIDVPQKFQREAMARGAVLADGGTAEVKTQIMARQLAIQDAVKTMIASGGKEDFTADGKPNLVRLKSLTGIPVTREEADQVFAEITDAAQA</sequence>
<reference evidence="1 2" key="1">
    <citation type="submission" date="2016-10" db="EMBL/GenBank/DDBJ databases">
        <authorList>
            <person name="de Groot N.N."/>
        </authorList>
    </citation>
    <scope>NUCLEOTIDE SEQUENCE [LARGE SCALE GENOMIC DNA]</scope>
    <source>
        <strain evidence="1 2">LMG 24775</strain>
    </source>
</reference>
<organism evidence="1 2">
    <name type="scientific">Delftia lacustris</name>
    <dbReference type="NCBI Taxonomy" id="558537"/>
    <lineage>
        <taxon>Bacteria</taxon>
        <taxon>Pseudomonadati</taxon>
        <taxon>Pseudomonadota</taxon>
        <taxon>Betaproteobacteria</taxon>
        <taxon>Burkholderiales</taxon>
        <taxon>Comamonadaceae</taxon>
        <taxon>Delftia</taxon>
    </lineage>
</organism>
<proteinExistence type="predicted"/>
<protein>
    <submittedName>
        <fullName evidence="1">Uncharacterized protein</fullName>
    </submittedName>
</protein>
<accession>A0A1H3QTU2</accession>
<evidence type="ECO:0000313" key="1">
    <source>
        <dbReference type="EMBL" id="SDZ16934.1"/>
    </source>
</evidence>
<name>A0A1H3QTU2_9BURK</name>
<evidence type="ECO:0000313" key="2">
    <source>
        <dbReference type="Proteomes" id="UP000183417"/>
    </source>
</evidence>
<dbReference type="AlphaFoldDB" id="A0A1H3QTU2"/>
<dbReference type="EMBL" id="FNPE01000013">
    <property type="protein sequence ID" value="SDZ16934.1"/>
    <property type="molecule type" value="Genomic_DNA"/>
</dbReference>
<dbReference type="Proteomes" id="UP000183417">
    <property type="component" value="Unassembled WGS sequence"/>
</dbReference>
<gene>
    <name evidence="1" type="ORF">SAMN05421547_113147</name>
</gene>